<dbReference type="InterPro" id="IPR004827">
    <property type="entry name" value="bZIP"/>
</dbReference>
<feature type="region of interest" description="Disordered" evidence="3">
    <location>
        <begin position="525"/>
        <end position="546"/>
    </location>
</feature>
<evidence type="ECO:0000256" key="3">
    <source>
        <dbReference type="SAM" id="MobiDB-lite"/>
    </source>
</evidence>
<dbReference type="AlphaFoldDB" id="A0A8H4UUV4"/>
<feature type="compositionally biased region" description="Low complexity" evidence="3">
    <location>
        <begin position="38"/>
        <end position="52"/>
    </location>
</feature>
<dbReference type="GO" id="GO:0000976">
    <property type="term" value="F:transcription cis-regulatory region binding"/>
    <property type="evidence" value="ECO:0007669"/>
    <property type="project" value="InterPro"/>
</dbReference>
<keyword evidence="2" id="KW-0539">Nucleus</keyword>
<dbReference type="Pfam" id="PF10297">
    <property type="entry name" value="Hap4_Hap_bind"/>
    <property type="match status" value="1"/>
</dbReference>
<dbReference type="SMART" id="SM00338">
    <property type="entry name" value="BRLZ"/>
    <property type="match status" value="1"/>
</dbReference>
<dbReference type="Proteomes" id="UP000635477">
    <property type="component" value="Unassembled WGS sequence"/>
</dbReference>
<dbReference type="EMBL" id="JABEYC010000032">
    <property type="protein sequence ID" value="KAF4984144.1"/>
    <property type="molecule type" value="Genomic_DNA"/>
</dbReference>
<proteinExistence type="predicted"/>
<feature type="region of interest" description="Disordered" evidence="3">
    <location>
        <begin position="332"/>
        <end position="364"/>
    </location>
</feature>
<dbReference type="PANTHER" id="PTHR40621:SF7">
    <property type="entry name" value="BZIP DOMAIN-CONTAINING PROTEIN"/>
    <property type="match status" value="1"/>
</dbReference>
<feature type="compositionally biased region" description="Basic and acidic residues" evidence="3">
    <location>
        <begin position="139"/>
        <end position="163"/>
    </location>
</feature>
<comment type="caution">
    <text evidence="5">The sequence shown here is derived from an EMBL/GenBank/DDBJ whole genome shotgun (WGS) entry which is preliminary data.</text>
</comment>
<reference evidence="5" key="1">
    <citation type="journal article" date="2020" name="BMC Genomics">
        <title>Correction to: Identification and distribution of gene clusters required for synthesis of sphingolipid metabolism inhibitors in diverse species of the filamentous fungus Fusarium.</title>
        <authorList>
            <person name="Kim H.S."/>
            <person name="Lohmar J.M."/>
            <person name="Busman M."/>
            <person name="Brown D.W."/>
            <person name="Naumann T.A."/>
            <person name="Divon H.H."/>
            <person name="Lysoe E."/>
            <person name="Uhlig S."/>
            <person name="Proctor R.H."/>
        </authorList>
    </citation>
    <scope>NUCLEOTIDE SEQUENCE</scope>
    <source>
        <strain evidence="5">NRRL 22465</strain>
    </source>
</reference>
<feature type="domain" description="BZIP" evidence="4">
    <location>
        <begin position="128"/>
        <end position="143"/>
    </location>
</feature>
<feature type="region of interest" description="Disordered" evidence="3">
    <location>
        <begin position="460"/>
        <end position="480"/>
    </location>
</feature>
<dbReference type="InterPro" id="IPR046347">
    <property type="entry name" value="bZIP_sf"/>
</dbReference>
<dbReference type="PANTHER" id="PTHR40621">
    <property type="entry name" value="TRANSCRIPTION FACTOR KAPC-RELATED"/>
    <property type="match status" value="1"/>
</dbReference>
<dbReference type="InterPro" id="IPR050936">
    <property type="entry name" value="AP-1-like"/>
</dbReference>
<dbReference type="SUPFAM" id="SSF57959">
    <property type="entry name" value="Leucine zipper domain"/>
    <property type="match status" value="1"/>
</dbReference>
<organism evidence="5 6">
    <name type="scientific">Fusarium zealandicum</name>
    <dbReference type="NCBI Taxonomy" id="1053134"/>
    <lineage>
        <taxon>Eukaryota</taxon>
        <taxon>Fungi</taxon>
        <taxon>Dikarya</taxon>
        <taxon>Ascomycota</taxon>
        <taxon>Pezizomycotina</taxon>
        <taxon>Sordariomycetes</taxon>
        <taxon>Hypocreomycetidae</taxon>
        <taxon>Hypocreales</taxon>
        <taxon>Nectriaceae</taxon>
        <taxon>Fusarium</taxon>
        <taxon>Fusarium staphyleae species complex</taxon>
    </lineage>
</organism>
<feature type="compositionally biased region" description="Polar residues" evidence="3">
    <location>
        <begin position="223"/>
        <end position="232"/>
    </location>
</feature>
<feature type="region of interest" description="Disordered" evidence="3">
    <location>
        <begin position="1"/>
        <end position="163"/>
    </location>
</feature>
<dbReference type="GO" id="GO:0090575">
    <property type="term" value="C:RNA polymerase II transcription regulator complex"/>
    <property type="evidence" value="ECO:0007669"/>
    <property type="project" value="TreeGrafter"/>
</dbReference>
<name>A0A8H4UUV4_9HYPO</name>
<feature type="compositionally biased region" description="Basic and acidic residues" evidence="3">
    <location>
        <begin position="249"/>
        <end position="259"/>
    </location>
</feature>
<dbReference type="Gene3D" id="1.20.5.170">
    <property type="match status" value="1"/>
</dbReference>
<dbReference type="InterPro" id="IPR018287">
    <property type="entry name" value="Hap4_TF_heteromerisation"/>
</dbReference>
<evidence type="ECO:0000259" key="4">
    <source>
        <dbReference type="PROSITE" id="PS00036"/>
    </source>
</evidence>
<feature type="region of interest" description="Disordered" evidence="3">
    <location>
        <begin position="220"/>
        <end position="279"/>
    </location>
</feature>
<feature type="region of interest" description="Disordered" evidence="3">
    <location>
        <begin position="577"/>
        <end position="598"/>
    </location>
</feature>
<protein>
    <recommendedName>
        <fullName evidence="4">BZIP domain-containing protein</fullName>
    </recommendedName>
</protein>
<evidence type="ECO:0000256" key="2">
    <source>
        <dbReference type="ARBA" id="ARBA00023242"/>
    </source>
</evidence>
<evidence type="ECO:0000313" key="6">
    <source>
        <dbReference type="Proteomes" id="UP000635477"/>
    </source>
</evidence>
<accession>A0A8H4UUV4</accession>
<dbReference type="OrthoDB" id="5374328at2759"/>
<dbReference type="PROSITE" id="PS00036">
    <property type="entry name" value="BZIP_BASIC"/>
    <property type="match status" value="1"/>
</dbReference>
<keyword evidence="6" id="KW-1185">Reference proteome</keyword>
<gene>
    <name evidence="5" type="ORF">FZEAL_611</name>
</gene>
<evidence type="ECO:0000313" key="5">
    <source>
        <dbReference type="EMBL" id="KAF4984144.1"/>
    </source>
</evidence>
<evidence type="ECO:0000256" key="1">
    <source>
        <dbReference type="ARBA" id="ARBA00004123"/>
    </source>
</evidence>
<sequence>MSGPLVPSTPRQTVESPGAGTPILAAGKRPSAVPRAISAVPGPASPATTGAPHRTPLSIKPSAQPPPPAQPQPRTALPSINKMAMSSVISPNPAPPEPPKMSMTSKEWVIPPRPKPGRKPATDTPPTKRKAQNRAAQRAFRERRAARVGELEEQLDQQREEWDKQETDFKDKIHELELDVQSFRSRCMLLENMLDRERQDRIRVETEAETLKRRLDEGVFNPGYQSRSMSTSHHFDGLQSPTSQQPRHSLPEARPDRQAGHSFSISQIISPPETLDMNSTNDAETAITCGNCSPSGPCACAEEVMNTAANGCGKCGLTSSCQCLEEVSEAMSRSQDLKRPASSSGAMSGEKRHRPSPGHDDADAETDFTAMFSRKAAPQDPYSAPSQVPSLDSMSFRDGCGFCKDGTYCVCADTSLATPAMTPNDTLPPISHQVQTPPPSETDVGTPGLAMEMTADGAVKLPRRTQTQSQSSERRGCGPNGPGSCAQCQADPKSGLFCRLMAANFKNKDGSSGGCCGGKGPGGGCCKSKPQSQPKPQPKPEKISLPSLPSLGLSCAEAYQTLSSHRNFSKAADDISSWLPKLKATPRPGDRPAPPGAMMPIEVEAASIMSVLKDFDVRFGRGL</sequence>
<dbReference type="GO" id="GO:0001228">
    <property type="term" value="F:DNA-binding transcription activator activity, RNA polymerase II-specific"/>
    <property type="evidence" value="ECO:0007669"/>
    <property type="project" value="TreeGrafter"/>
</dbReference>
<reference evidence="5" key="2">
    <citation type="submission" date="2020-05" db="EMBL/GenBank/DDBJ databases">
        <authorList>
            <person name="Kim H.-S."/>
            <person name="Proctor R.H."/>
            <person name="Brown D.W."/>
        </authorList>
    </citation>
    <scope>NUCLEOTIDE SEQUENCE</scope>
    <source>
        <strain evidence="5">NRRL 22465</strain>
    </source>
</reference>
<comment type="subcellular location">
    <subcellularLocation>
        <location evidence="1">Nucleus</location>
    </subcellularLocation>
</comment>